<dbReference type="HOGENOM" id="CLU_081251_0_1_7"/>
<comment type="catalytic activity">
    <reaction evidence="2">
        <text>a 3'-end 2',3'-cyclophospho-ribonucleotide-RNA + H2O = a 3'-end 2'-phospho-ribonucleotide-RNA + H(+)</text>
        <dbReference type="Rhea" id="RHEA:11828"/>
        <dbReference type="Rhea" id="RHEA-COMP:10464"/>
        <dbReference type="Rhea" id="RHEA-COMP:17353"/>
        <dbReference type="ChEBI" id="CHEBI:15377"/>
        <dbReference type="ChEBI" id="CHEBI:15378"/>
        <dbReference type="ChEBI" id="CHEBI:83064"/>
        <dbReference type="ChEBI" id="CHEBI:173113"/>
        <dbReference type="EC" id="3.1.4.58"/>
    </reaction>
</comment>
<gene>
    <name evidence="5" type="ordered locus">DvMF_0904</name>
</gene>
<feature type="compositionally biased region" description="Low complexity" evidence="3">
    <location>
        <begin position="196"/>
        <end position="218"/>
    </location>
</feature>
<feature type="active site" description="Proton donor" evidence="2">
    <location>
        <position position="95"/>
    </location>
</feature>
<feature type="short sequence motif" description="HXTX 1" evidence="2">
    <location>
        <begin position="95"/>
        <end position="98"/>
    </location>
</feature>
<proteinExistence type="inferred from homology"/>
<dbReference type="InterPro" id="IPR014051">
    <property type="entry name" value="Phosphoesterase_HXTX"/>
</dbReference>
<evidence type="ECO:0000256" key="2">
    <source>
        <dbReference type="HAMAP-Rule" id="MF_01940"/>
    </source>
</evidence>
<evidence type="ECO:0000256" key="1">
    <source>
        <dbReference type="ARBA" id="ARBA00022801"/>
    </source>
</evidence>
<dbReference type="eggNOG" id="COG1514">
    <property type="taxonomic scope" value="Bacteria"/>
</dbReference>
<dbReference type="GO" id="GO:0016874">
    <property type="term" value="F:ligase activity"/>
    <property type="evidence" value="ECO:0007669"/>
    <property type="project" value="UniProtKB-KW"/>
</dbReference>
<dbReference type="Gene3D" id="3.90.1140.10">
    <property type="entry name" value="Cyclic phosphodiesterase"/>
    <property type="match status" value="1"/>
</dbReference>
<feature type="domain" description="Phosphoesterase HXTX" evidence="4">
    <location>
        <begin position="150"/>
        <end position="192"/>
    </location>
</feature>
<accession>B8DP27</accession>
<feature type="short sequence motif" description="HXTX 2" evidence="2">
    <location>
        <begin position="180"/>
        <end position="183"/>
    </location>
</feature>
<keyword evidence="1 2" id="KW-0378">Hydrolase</keyword>
<evidence type="ECO:0000313" key="5">
    <source>
        <dbReference type="EMBL" id="ACL07859.1"/>
    </source>
</evidence>
<dbReference type="AlphaFoldDB" id="B8DP27"/>
<dbReference type="SUPFAM" id="SSF55144">
    <property type="entry name" value="LigT-like"/>
    <property type="match status" value="1"/>
</dbReference>
<dbReference type="GO" id="GO:0008664">
    <property type="term" value="F:RNA 2',3'-cyclic 3'-phosphodiesterase activity"/>
    <property type="evidence" value="ECO:0007669"/>
    <property type="project" value="UniProtKB-EC"/>
</dbReference>
<feature type="region of interest" description="Disordered" evidence="3">
    <location>
        <begin position="189"/>
        <end position="218"/>
    </location>
</feature>
<comment type="function">
    <text evidence="2">Hydrolyzes RNA 2',3'-cyclic phosphodiester to an RNA 2'-phosphomonoester.</text>
</comment>
<dbReference type="GO" id="GO:0004113">
    <property type="term" value="F:2',3'-cyclic-nucleotide 3'-phosphodiesterase activity"/>
    <property type="evidence" value="ECO:0007669"/>
    <property type="project" value="InterPro"/>
</dbReference>
<dbReference type="EC" id="3.1.4.58" evidence="2"/>
<dbReference type="STRING" id="883.DvMF_0904"/>
<organism evidence="5">
    <name type="scientific">Nitratidesulfovibrio vulgaris (strain DSM 19637 / Miyazaki F)</name>
    <name type="common">Desulfovibrio vulgaris</name>
    <dbReference type="NCBI Taxonomy" id="883"/>
    <lineage>
        <taxon>Bacteria</taxon>
        <taxon>Pseudomonadati</taxon>
        <taxon>Thermodesulfobacteriota</taxon>
        <taxon>Desulfovibrionia</taxon>
        <taxon>Desulfovibrionales</taxon>
        <taxon>Desulfovibrionaceae</taxon>
        <taxon>Nitratidesulfovibrio</taxon>
    </lineage>
</organism>
<feature type="region of interest" description="Disordered" evidence="3">
    <location>
        <begin position="1"/>
        <end position="25"/>
    </location>
</feature>
<dbReference type="KEGG" id="dvm:DvMF_0904"/>
<comment type="similarity">
    <text evidence="2">Belongs to the 2H phosphoesterase superfamily. ThpR family.</text>
</comment>
<evidence type="ECO:0000256" key="3">
    <source>
        <dbReference type="SAM" id="MobiDB-lite"/>
    </source>
</evidence>
<evidence type="ECO:0000259" key="4">
    <source>
        <dbReference type="Pfam" id="PF02834"/>
    </source>
</evidence>
<feature type="domain" description="Phosphoesterase HXTX" evidence="4">
    <location>
        <begin position="76"/>
        <end position="144"/>
    </location>
</feature>
<feature type="active site" description="Proton acceptor" evidence="2">
    <location>
        <position position="180"/>
    </location>
</feature>
<dbReference type="PANTHER" id="PTHR35561">
    <property type="entry name" value="RNA 2',3'-CYCLIC PHOSPHODIESTERASE"/>
    <property type="match status" value="1"/>
</dbReference>
<dbReference type="NCBIfam" id="TIGR02258">
    <property type="entry name" value="2_5_ligase"/>
    <property type="match status" value="1"/>
</dbReference>
<dbReference type="InterPro" id="IPR009097">
    <property type="entry name" value="Cyclic_Pdiesterase"/>
</dbReference>
<dbReference type="HAMAP" id="MF_01940">
    <property type="entry name" value="RNA_CPDase"/>
    <property type="match status" value="1"/>
</dbReference>
<protein>
    <recommendedName>
        <fullName evidence="2">RNA 2',3'-cyclic phosphodiesterase</fullName>
        <shortName evidence="2">RNA 2',3'-CPDase</shortName>
        <ecNumber evidence="2">3.1.4.58</ecNumber>
    </recommendedName>
</protein>
<dbReference type="InterPro" id="IPR004175">
    <property type="entry name" value="RNA_CPDase"/>
</dbReference>
<dbReference type="PANTHER" id="PTHR35561:SF1">
    <property type="entry name" value="RNA 2',3'-CYCLIC PHOSPHODIESTERASE"/>
    <property type="match status" value="1"/>
</dbReference>
<sequence>MSGNRRTGPGKAHHRTSPVSDTPGAQAQGTVRCFVGLPLPPQWQDRLAALRDDLHAACATADTTGPGMCDPAPMLLTALADLLRRLHWTPPGNWHLTLRFLGAVPAPRCDEVADALRTISFAPLQLAVGKAGVFPARGDPRVLWLGLAQGAAECAALATAVNAALVPLGFTPEDRPFAPHLTLARLREARREGGQRRAAPPGGESASPPSRPSSHAATDARDALLAAINTRISRAASPWPVCTVREMVLWRSDPGGGRPVYTPLAVLPSRG</sequence>
<keyword evidence="5" id="KW-0436">Ligase</keyword>
<reference evidence="5" key="1">
    <citation type="submission" date="2008-10" db="EMBL/GenBank/DDBJ databases">
        <title>Complete sequence of Desulfovibrio vulgaris str. 'Miyazaki F'.</title>
        <authorList>
            <person name="Lucas S."/>
            <person name="Copeland A."/>
            <person name="Lapidus A."/>
            <person name="Glavina del Rio T."/>
            <person name="Dalin E."/>
            <person name="Tice H."/>
            <person name="Bruce D."/>
            <person name="Goodwin L."/>
            <person name="Pitluck S."/>
            <person name="Sims D."/>
            <person name="Brettin T."/>
            <person name="Detter J.C."/>
            <person name="Han C."/>
            <person name="Larimer F."/>
            <person name="Land M."/>
            <person name="Hauser L."/>
            <person name="Kyrpides N."/>
            <person name="Mikhailova N."/>
            <person name="Hazen T.C."/>
            <person name="Richardson P."/>
        </authorList>
    </citation>
    <scope>NUCLEOTIDE SEQUENCE</scope>
    <source>
        <strain evidence="5">Miyazaki F</strain>
    </source>
</reference>
<dbReference type="EMBL" id="CP001197">
    <property type="protein sequence ID" value="ACL07859.1"/>
    <property type="molecule type" value="Genomic_DNA"/>
</dbReference>
<dbReference type="OrthoDB" id="9793819at2"/>
<name>B8DP27_NITV9</name>
<dbReference type="Pfam" id="PF02834">
    <property type="entry name" value="LigT_PEase"/>
    <property type="match status" value="2"/>
</dbReference>